<reference evidence="2" key="1">
    <citation type="submission" date="2022-09" db="EMBL/GenBank/DDBJ databases">
        <title>The genome sequence of Tsuneonella sp. YG55.</title>
        <authorList>
            <person name="Liu Y."/>
        </authorList>
    </citation>
    <scope>NUCLEOTIDE SEQUENCE</scope>
    <source>
        <strain evidence="2">YG55</strain>
    </source>
</reference>
<dbReference type="AlphaFoldDB" id="A0A9X3AA12"/>
<dbReference type="Proteomes" id="UP001142648">
    <property type="component" value="Unassembled WGS sequence"/>
</dbReference>
<evidence type="ECO:0000313" key="2">
    <source>
        <dbReference type="EMBL" id="MCT2559425.1"/>
    </source>
</evidence>
<dbReference type="Gene3D" id="3.40.50.10540">
    <property type="entry name" value="Crotonobetainyl-coa:carnitine coa-transferase, domain 1"/>
    <property type="match status" value="1"/>
</dbReference>
<dbReference type="SUPFAM" id="SSF89796">
    <property type="entry name" value="CoA-transferase family III (CaiB/BaiF)"/>
    <property type="match status" value="1"/>
</dbReference>
<keyword evidence="2" id="KW-0808">Transferase</keyword>
<sequence length="383" mass="40299">MPGPLEGIRIVEFAGIGPGPFCGMMLADHGAEVIRIDRASGSRGGSQPVTTKDVLARGRKSIAINLKTAEGVALARRLCASADGIVEGFRPGVMERLGLGPEELLADNPKLVYGRMTGWGQTGPYAAYAGHDINYIALAGALAHFGRAGGKPTPPINMVGDFGGGGMMLAFGMVAALLNVARGGQGQVIDAAMTDGTAVLMSMMHGMRAMGVWSEDLGVNLLDTGAHFYDTYETADGKYVSIGSIEPQFYAELRRLAGLADDPEFDAQHDRKAWPALKDRLAALFRTKTRAEWDALMEHTDVCYAPVLTMSEAYEHPHNRARGTFVDVGGAMQPAPSPRFSGTATAAPRPAPMPGDQTDDILRTLGIDGDEAAALKAAGTVAG</sequence>
<dbReference type="PANTHER" id="PTHR48228:SF5">
    <property type="entry name" value="ALPHA-METHYLACYL-COA RACEMASE"/>
    <property type="match status" value="1"/>
</dbReference>
<dbReference type="InterPro" id="IPR050509">
    <property type="entry name" value="CoA-transferase_III"/>
</dbReference>
<organism evidence="2 3">
    <name type="scientific">Tsuneonella litorea</name>
    <dbReference type="NCBI Taxonomy" id="2976475"/>
    <lineage>
        <taxon>Bacteria</taxon>
        <taxon>Pseudomonadati</taxon>
        <taxon>Pseudomonadota</taxon>
        <taxon>Alphaproteobacteria</taxon>
        <taxon>Sphingomonadales</taxon>
        <taxon>Erythrobacteraceae</taxon>
        <taxon>Tsuneonella</taxon>
    </lineage>
</organism>
<gene>
    <name evidence="2" type="ORF">N0B51_10585</name>
</gene>
<dbReference type="Gene3D" id="3.30.1540.10">
    <property type="entry name" value="formyl-coa transferase, domain 3"/>
    <property type="match status" value="1"/>
</dbReference>
<dbReference type="PANTHER" id="PTHR48228">
    <property type="entry name" value="SUCCINYL-COA--D-CITRAMALATE COA-TRANSFERASE"/>
    <property type="match status" value="1"/>
</dbReference>
<dbReference type="RefSeq" id="WP_259962319.1">
    <property type="nucleotide sequence ID" value="NZ_JAOAMV010000005.1"/>
</dbReference>
<dbReference type="InterPro" id="IPR003673">
    <property type="entry name" value="CoA-Trfase_fam_III"/>
</dbReference>
<accession>A0A9X3AA12</accession>
<dbReference type="EMBL" id="JAOAMV010000005">
    <property type="protein sequence ID" value="MCT2559425.1"/>
    <property type="molecule type" value="Genomic_DNA"/>
</dbReference>
<name>A0A9X3AA12_9SPHN</name>
<protein>
    <submittedName>
        <fullName evidence="2">CoA transferase</fullName>
    </submittedName>
</protein>
<feature type="region of interest" description="Disordered" evidence="1">
    <location>
        <begin position="332"/>
        <end position="357"/>
    </location>
</feature>
<dbReference type="InterPro" id="IPR023606">
    <property type="entry name" value="CoA-Trfase_III_dom_1_sf"/>
</dbReference>
<evidence type="ECO:0000313" key="3">
    <source>
        <dbReference type="Proteomes" id="UP001142648"/>
    </source>
</evidence>
<dbReference type="InterPro" id="IPR044855">
    <property type="entry name" value="CoA-Trfase_III_dom3_sf"/>
</dbReference>
<evidence type="ECO:0000256" key="1">
    <source>
        <dbReference type="SAM" id="MobiDB-lite"/>
    </source>
</evidence>
<comment type="caution">
    <text evidence="2">The sequence shown here is derived from an EMBL/GenBank/DDBJ whole genome shotgun (WGS) entry which is preliminary data.</text>
</comment>
<dbReference type="GO" id="GO:0016740">
    <property type="term" value="F:transferase activity"/>
    <property type="evidence" value="ECO:0007669"/>
    <property type="project" value="UniProtKB-KW"/>
</dbReference>
<dbReference type="Pfam" id="PF02515">
    <property type="entry name" value="CoA_transf_3"/>
    <property type="match status" value="1"/>
</dbReference>
<keyword evidence="3" id="KW-1185">Reference proteome</keyword>
<proteinExistence type="predicted"/>